<evidence type="ECO:0008006" key="5">
    <source>
        <dbReference type="Google" id="ProtNLM"/>
    </source>
</evidence>
<reference evidence="3 4" key="1">
    <citation type="submission" date="2019-11" db="EMBL/GenBank/DDBJ databases">
        <title>Pedobacter sp. HMF7056 Genome sequencing and assembly.</title>
        <authorList>
            <person name="Kang H."/>
            <person name="Kim H."/>
            <person name="Joh K."/>
        </authorList>
    </citation>
    <scope>NUCLEOTIDE SEQUENCE [LARGE SCALE GENOMIC DNA]</scope>
    <source>
        <strain evidence="3 4">HMF7056</strain>
    </source>
</reference>
<evidence type="ECO:0000256" key="1">
    <source>
        <dbReference type="PROSITE-ProRule" id="PRU00339"/>
    </source>
</evidence>
<gene>
    <name evidence="3" type="ORF">GS398_08415</name>
</gene>
<protein>
    <recommendedName>
        <fullName evidence="5">Tetratricopeptide repeat protein</fullName>
    </recommendedName>
</protein>
<dbReference type="AlphaFoldDB" id="A0A7K1XWE9"/>
<keyword evidence="2" id="KW-0732">Signal</keyword>
<comment type="caution">
    <text evidence="3">The sequence shown here is derived from an EMBL/GenBank/DDBJ whole genome shotgun (WGS) entry which is preliminary data.</text>
</comment>
<dbReference type="RefSeq" id="WP_160906324.1">
    <property type="nucleotide sequence ID" value="NZ_WVHS01000002.1"/>
</dbReference>
<feature type="signal peptide" evidence="2">
    <location>
        <begin position="1"/>
        <end position="20"/>
    </location>
</feature>
<feature type="repeat" description="TPR" evidence="1">
    <location>
        <begin position="192"/>
        <end position="225"/>
    </location>
</feature>
<evidence type="ECO:0000313" key="3">
    <source>
        <dbReference type="EMBL" id="MXV15323.1"/>
    </source>
</evidence>
<dbReference type="PANTHER" id="PTHR12558">
    <property type="entry name" value="CELL DIVISION CYCLE 16,23,27"/>
    <property type="match status" value="1"/>
</dbReference>
<dbReference type="SMART" id="SM00028">
    <property type="entry name" value="TPR"/>
    <property type="match status" value="3"/>
</dbReference>
<proteinExistence type="predicted"/>
<dbReference type="InterPro" id="IPR011990">
    <property type="entry name" value="TPR-like_helical_dom_sf"/>
</dbReference>
<dbReference type="SUPFAM" id="SSF48452">
    <property type="entry name" value="TPR-like"/>
    <property type="match status" value="1"/>
</dbReference>
<organism evidence="3 4">
    <name type="scientific">Hufsiella ginkgonis</name>
    <dbReference type="NCBI Taxonomy" id="2695274"/>
    <lineage>
        <taxon>Bacteria</taxon>
        <taxon>Pseudomonadati</taxon>
        <taxon>Bacteroidota</taxon>
        <taxon>Sphingobacteriia</taxon>
        <taxon>Sphingobacteriales</taxon>
        <taxon>Sphingobacteriaceae</taxon>
        <taxon>Hufsiella</taxon>
    </lineage>
</organism>
<dbReference type="EMBL" id="WVHS01000002">
    <property type="protein sequence ID" value="MXV15323.1"/>
    <property type="molecule type" value="Genomic_DNA"/>
</dbReference>
<accession>A0A7K1XWE9</accession>
<name>A0A7K1XWE9_9SPHI</name>
<keyword evidence="1" id="KW-0802">TPR repeat</keyword>
<keyword evidence="4" id="KW-1185">Reference proteome</keyword>
<evidence type="ECO:0000256" key="2">
    <source>
        <dbReference type="SAM" id="SignalP"/>
    </source>
</evidence>
<dbReference type="PROSITE" id="PS50005">
    <property type="entry name" value="TPR"/>
    <property type="match status" value="1"/>
</dbReference>
<dbReference type="InterPro" id="IPR019734">
    <property type="entry name" value="TPR_rpt"/>
</dbReference>
<dbReference type="Gene3D" id="1.25.40.10">
    <property type="entry name" value="Tetratricopeptide repeat domain"/>
    <property type="match status" value="1"/>
</dbReference>
<feature type="chain" id="PRO_5029479276" description="Tetratricopeptide repeat protein" evidence="2">
    <location>
        <begin position="21"/>
        <end position="367"/>
    </location>
</feature>
<evidence type="ECO:0000313" key="4">
    <source>
        <dbReference type="Proteomes" id="UP000451233"/>
    </source>
</evidence>
<dbReference type="Proteomes" id="UP000451233">
    <property type="component" value="Unassembled WGS sequence"/>
</dbReference>
<sequence>MVKKAILTVGFIGCFFMVQAQTVIKEAANNLALYSTSKDFALLEKAKKSIDDVYKTRKDSVSYRHNLLRSMIYANLANADAKRKLAYKKDPADEALFSLRKLTNVKQNDEHSAEIIFIRKQLANYFLVRANGQLSALNYSNALYAYRMVDSLTSGDIKVKHNLALLSERLGQAVKAESYYKQLIEDKEHALPDYFMALSNLYDNRGDFNKSMEVLQKGRELFPGNRDMLFKMINRYADNGQYNAVTTLIGDALNLDPENQNLNYLAGFSYEYSGNRSLAEGYYKKVIDLDANNYDANYSLGLLYLNLYAKNNKEETLQDAGKYLARAREISPNQVNLLKSLIVYYGITNDTGEAEKVKNVLNQIILN</sequence>
<dbReference type="PANTHER" id="PTHR12558:SF13">
    <property type="entry name" value="CELL DIVISION CYCLE PROTEIN 27 HOMOLOG"/>
    <property type="match status" value="1"/>
</dbReference>